<dbReference type="Gene3D" id="1.10.260.40">
    <property type="entry name" value="lambda repressor-like DNA-binding domains"/>
    <property type="match status" value="1"/>
</dbReference>
<evidence type="ECO:0000259" key="1">
    <source>
        <dbReference type="PROSITE" id="PS50943"/>
    </source>
</evidence>
<keyword evidence="3" id="KW-1185">Reference proteome</keyword>
<protein>
    <submittedName>
        <fullName evidence="2">Helix-turn-helix</fullName>
    </submittedName>
</protein>
<dbReference type="InterPro" id="IPR010982">
    <property type="entry name" value="Lambda_DNA-bd_dom_sf"/>
</dbReference>
<evidence type="ECO:0000313" key="3">
    <source>
        <dbReference type="Proteomes" id="UP000268684"/>
    </source>
</evidence>
<dbReference type="PROSITE" id="PS50943">
    <property type="entry name" value="HTH_CROC1"/>
    <property type="match status" value="1"/>
</dbReference>
<dbReference type="EMBL" id="LR025742">
    <property type="protein sequence ID" value="VBB13110.1"/>
    <property type="molecule type" value="Genomic_DNA"/>
</dbReference>
<dbReference type="RefSeq" id="WP_122168899.1">
    <property type="nucleotide sequence ID" value="NZ_LR025742.1"/>
</dbReference>
<dbReference type="Proteomes" id="UP000268684">
    <property type="component" value="Chromosome I"/>
</dbReference>
<name>A0AAJ5T5A4_9BURK</name>
<reference evidence="2 3" key="1">
    <citation type="submission" date="2017-11" db="EMBL/GenBank/DDBJ databases">
        <authorList>
            <person name="Seth-Smith MB H."/>
        </authorList>
    </citation>
    <scope>NUCLEOTIDE SEQUENCE [LARGE SCALE GENOMIC DNA]</scope>
    <source>
        <strain evidence="2">E</strain>
    </source>
</reference>
<dbReference type="GO" id="GO:0003677">
    <property type="term" value="F:DNA binding"/>
    <property type="evidence" value="ECO:0007669"/>
    <property type="project" value="InterPro"/>
</dbReference>
<dbReference type="SMART" id="SM00530">
    <property type="entry name" value="HTH_XRE"/>
    <property type="match status" value="1"/>
</dbReference>
<gene>
    <name evidence="2" type="ORF">BSTAB16_3285</name>
</gene>
<dbReference type="InterPro" id="IPR001387">
    <property type="entry name" value="Cro/C1-type_HTH"/>
</dbReference>
<evidence type="ECO:0000313" key="2">
    <source>
        <dbReference type="EMBL" id="VBB13110.1"/>
    </source>
</evidence>
<dbReference type="GeneID" id="71055747"/>
<dbReference type="CDD" id="cd00093">
    <property type="entry name" value="HTH_XRE"/>
    <property type="match status" value="1"/>
</dbReference>
<organism evidence="2 3">
    <name type="scientific">Burkholderia stabilis</name>
    <dbReference type="NCBI Taxonomy" id="95485"/>
    <lineage>
        <taxon>Bacteria</taxon>
        <taxon>Pseudomonadati</taxon>
        <taxon>Pseudomonadota</taxon>
        <taxon>Betaproteobacteria</taxon>
        <taxon>Burkholderiales</taxon>
        <taxon>Burkholderiaceae</taxon>
        <taxon>Burkholderia</taxon>
        <taxon>Burkholderia cepacia complex</taxon>
    </lineage>
</organism>
<accession>A0AAJ5T5A4</accession>
<dbReference type="Pfam" id="PF01381">
    <property type="entry name" value="HTH_3"/>
    <property type="match status" value="1"/>
</dbReference>
<dbReference type="AlphaFoldDB" id="A0AAJ5T5A4"/>
<proteinExistence type="predicted"/>
<feature type="domain" description="HTH cro/C1-type" evidence="1">
    <location>
        <begin position="33"/>
        <end position="87"/>
    </location>
</feature>
<dbReference type="SUPFAM" id="SSF47413">
    <property type="entry name" value="lambda repressor-like DNA-binding domains"/>
    <property type="match status" value="1"/>
</dbReference>
<sequence length="143" mass="15770">MKINNRYKQAMERAKESPAFWTESALLNVARHILARMKELGINQASLAEKMGKKTPYISRLLSGRHNVTVETLSTAAHALGMKIDIRLEPIHEAKKSESMTFTIPVGGVTQAKPVRLRLIKADVAPVQGTITSEIDGSHRKAA</sequence>